<gene>
    <name evidence="1" type="ORF">SAMN05444004_102209</name>
</gene>
<organism evidence="1 2">
    <name type="scientific">Jannaschia faecimaris</name>
    <dbReference type="NCBI Taxonomy" id="1244108"/>
    <lineage>
        <taxon>Bacteria</taxon>
        <taxon>Pseudomonadati</taxon>
        <taxon>Pseudomonadota</taxon>
        <taxon>Alphaproteobacteria</taxon>
        <taxon>Rhodobacterales</taxon>
        <taxon>Roseobacteraceae</taxon>
        <taxon>Jannaschia</taxon>
    </lineage>
</organism>
<dbReference type="Proteomes" id="UP000198914">
    <property type="component" value="Unassembled WGS sequence"/>
</dbReference>
<dbReference type="EMBL" id="FNPX01000002">
    <property type="protein sequence ID" value="SDY63894.1"/>
    <property type="molecule type" value="Genomic_DNA"/>
</dbReference>
<reference evidence="2" key="1">
    <citation type="submission" date="2016-10" db="EMBL/GenBank/DDBJ databases">
        <authorList>
            <person name="Varghese N."/>
            <person name="Submissions S."/>
        </authorList>
    </citation>
    <scope>NUCLEOTIDE SEQUENCE [LARGE SCALE GENOMIC DNA]</scope>
    <source>
        <strain evidence="2">DSM 100420</strain>
    </source>
</reference>
<dbReference type="OrthoDB" id="9848300at2"/>
<dbReference type="STRING" id="1244108.SAMN05444004_102209"/>
<dbReference type="AlphaFoldDB" id="A0A1H3LIW9"/>
<keyword evidence="2" id="KW-1185">Reference proteome</keyword>
<accession>A0A1H3LIW9</accession>
<protein>
    <submittedName>
        <fullName evidence="1">Uncharacterized protein</fullName>
    </submittedName>
</protein>
<proteinExistence type="predicted"/>
<evidence type="ECO:0000313" key="1">
    <source>
        <dbReference type="EMBL" id="SDY63894.1"/>
    </source>
</evidence>
<name>A0A1H3LIW9_9RHOB</name>
<sequence length="186" mass="20108">MEPISMSLLAISSCGLAACRSVRDDGVIDFPAHRVDASPRTSVLATLAAGLKKRKLFAPGQSDMLHALARFAASQGLRIDMQVSLSALFDDDEDRDVASALRQRRVDVVISDMDGTPLCGVELPAGRGPAYRDAVRRMAFDGAKLPLLTLHDYADWNVCRCQLVNALRLDDDPVNDPQEEGSVEAA</sequence>
<dbReference type="RefSeq" id="WP_092642629.1">
    <property type="nucleotide sequence ID" value="NZ_FNPX01000002.1"/>
</dbReference>
<evidence type="ECO:0000313" key="2">
    <source>
        <dbReference type="Proteomes" id="UP000198914"/>
    </source>
</evidence>